<reference evidence="1 2" key="2">
    <citation type="journal article" date="2013" name="Genome Biol. Evol.">
        <title>Genome sequencing of Giardia lamblia genotypes A2 and B isolates (DH and GS) and comparative analysis with the genomes of genotypes A1 and E (WB and Pig).</title>
        <authorList>
            <person name="Adam R.D."/>
            <person name="Dahlstrom E.W."/>
            <person name="Martens C.A."/>
            <person name="Bruno D.P."/>
            <person name="Barbian K.D."/>
            <person name="Ricklefs S.M."/>
            <person name="Hernandez M.M."/>
            <person name="Narla N.P."/>
            <person name="Patel R.B."/>
            <person name="Porcella S.F."/>
            <person name="Nash T.E."/>
        </authorList>
    </citation>
    <scope>NUCLEOTIDE SEQUENCE [LARGE SCALE GENOMIC DNA]</scope>
    <source>
        <strain evidence="1 2">GS</strain>
    </source>
</reference>
<accession>V6U1U4</accession>
<proteinExistence type="predicted"/>
<dbReference type="EMBL" id="AHHH01000019">
    <property type="protein sequence ID" value="ESU44602.1"/>
    <property type="molecule type" value="Genomic_DNA"/>
</dbReference>
<comment type="caution">
    <text evidence="1">The sequence shown here is derived from an EMBL/GenBank/DDBJ whole genome shotgun (WGS) entry which is preliminary data.</text>
</comment>
<evidence type="ECO:0000313" key="2">
    <source>
        <dbReference type="Proteomes" id="UP000018040"/>
    </source>
</evidence>
<evidence type="ECO:0008006" key="3">
    <source>
        <dbReference type="Google" id="ProtNLM"/>
    </source>
</evidence>
<gene>
    <name evidence="1" type="ORF">GSB_150968</name>
</gene>
<evidence type="ECO:0000313" key="1">
    <source>
        <dbReference type="EMBL" id="ESU44602.1"/>
    </source>
</evidence>
<protein>
    <recommendedName>
        <fullName evidence="3">Ankyrin repeat protein</fullName>
    </recommendedName>
</protein>
<organism evidence="1 2">
    <name type="scientific">Giardia intestinalis</name>
    <name type="common">Giardia lamblia</name>
    <dbReference type="NCBI Taxonomy" id="5741"/>
    <lineage>
        <taxon>Eukaryota</taxon>
        <taxon>Metamonada</taxon>
        <taxon>Diplomonadida</taxon>
        <taxon>Hexamitidae</taxon>
        <taxon>Giardiinae</taxon>
        <taxon>Giardia</taxon>
    </lineage>
</organism>
<dbReference type="Proteomes" id="UP000018040">
    <property type="component" value="Unassembled WGS sequence"/>
</dbReference>
<name>V6U1U4_GIAIN</name>
<sequence>MTELIDAAERGDVSAVMQHIDQAGGTDPWWADCIDVRGG</sequence>
<reference evidence="2" key="1">
    <citation type="submission" date="2012-02" db="EMBL/GenBank/DDBJ databases">
        <title>Genome sequencing of Giardia lamblia Genotypes A2 and B isolates (DH and GS) and comparative analysis with the genomes of Genotypes A1 and E (WB and Pig).</title>
        <authorList>
            <person name="Adam R."/>
            <person name="Dahlstrom E."/>
            <person name="Martens C."/>
            <person name="Bruno D."/>
            <person name="Barbian K."/>
            <person name="Porcella S.F."/>
            <person name="Nash T."/>
        </authorList>
    </citation>
    <scope>NUCLEOTIDE SEQUENCE</scope>
    <source>
        <strain evidence="2">GS</strain>
    </source>
</reference>
<dbReference type="AlphaFoldDB" id="V6U1U4"/>